<dbReference type="SUPFAM" id="SSF47473">
    <property type="entry name" value="EF-hand"/>
    <property type="match status" value="2"/>
</dbReference>
<evidence type="ECO:0000256" key="4">
    <source>
        <dbReference type="ARBA" id="ARBA00022737"/>
    </source>
</evidence>
<dbReference type="PANTHER" id="PTHR46212">
    <property type="entry name" value="PEFLIN"/>
    <property type="match status" value="1"/>
</dbReference>
<dbReference type="GO" id="GO:0048306">
    <property type="term" value="F:calcium-dependent protein binding"/>
    <property type="evidence" value="ECO:0007669"/>
    <property type="project" value="UniProtKB-ARBA"/>
</dbReference>
<dbReference type="InterPro" id="IPR051426">
    <property type="entry name" value="Peflin/Sorcin_CaBP"/>
</dbReference>
<reference evidence="7 8" key="1">
    <citation type="journal article" date="2013" name="Nature">
        <title>The genomes of four tapeworm species reveal adaptations to parasitism.</title>
        <authorList>
            <person name="Tsai I.J."/>
            <person name="Zarowiecki M."/>
            <person name="Holroyd N."/>
            <person name="Garciarrubio A."/>
            <person name="Sanchez-Flores A."/>
            <person name="Brooks K.L."/>
            <person name="Tracey A."/>
            <person name="Bobes R.J."/>
            <person name="Fragoso G."/>
            <person name="Sciutto E."/>
            <person name="Aslett M."/>
            <person name="Beasley H."/>
            <person name="Bennett H.M."/>
            <person name="Cai J."/>
            <person name="Camicia F."/>
            <person name="Clark R."/>
            <person name="Cucher M."/>
            <person name="De Silva N."/>
            <person name="Day T.A."/>
            <person name="Deplazes P."/>
            <person name="Estrada K."/>
            <person name="Fernandez C."/>
            <person name="Holland P.W."/>
            <person name="Hou J."/>
            <person name="Hu S."/>
            <person name="Huckvale T."/>
            <person name="Hung S.S."/>
            <person name="Kamenetzky L."/>
            <person name="Keane J.A."/>
            <person name="Kiss F."/>
            <person name="Koziol U."/>
            <person name="Lambert O."/>
            <person name="Liu K."/>
            <person name="Luo X."/>
            <person name="Luo Y."/>
            <person name="Macchiaroli N."/>
            <person name="Nichol S."/>
            <person name="Paps J."/>
            <person name="Parkinson J."/>
            <person name="Pouchkina-Stantcheva N."/>
            <person name="Riddiford N."/>
            <person name="Rosenzvit M."/>
            <person name="Salinas G."/>
            <person name="Wasmuth J.D."/>
            <person name="Zamanian M."/>
            <person name="Zheng Y."/>
            <person name="Cai X."/>
            <person name="Soberon X."/>
            <person name="Olson P.D."/>
            <person name="Laclette J.P."/>
            <person name="Brehm K."/>
            <person name="Berriman M."/>
            <person name="Garciarrubio A."/>
            <person name="Bobes R.J."/>
            <person name="Fragoso G."/>
            <person name="Sanchez-Flores A."/>
            <person name="Estrada K."/>
            <person name="Cevallos M.A."/>
            <person name="Morett E."/>
            <person name="Gonzalez V."/>
            <person name="Portillo T."/>
            <person name="Ochoa-Leyva A."/>
            <person name="Jose M.V."/>
            <person name="Sciutto E."/>
            <person name="Landa A."/>
            <person name="Jimenez L."/>
            <person name="Valdes V."/>
            <person name="Carrero J.C."/>
            <person name="Larralde C."/>
            <person name="Morales-Montor J."/>
            <person name="Limon-Lason J."/>
            <person name="Soberon X."/>
            <person name="Laclette J.P."/>
        </authorList>
    </citation>
    <scope>NUCLEOTIDE SEQUENCE [LARGE SCALE GENOMIC DNA]</scope>
</reference>
<protein>
    <submittedName>
        <fullName evidence="7 9">Calcium binding protein</fullName>
    </submittedName>
</protein>
<feature type="domain" description="EF-hand" evidence="6">
    <location>
        <begin position="127"/>
        <end position="162"/>
    </location>
</feature>
<reference evidence="9" key="3">
    <citation type="submission" date="2020-10" db="UniProtKB">
        <authorList>
            <consortium name="WormBaseParasite"/>
        </authorList>
    </citation>
    <scope>IDENTIFICATION</scope>
</reference>
<dbReference type="Proteomes" id="UP000492820">
    <property type="component" value="Unassembled WGS sequence"/>
</dbReference>
<proteinExistence type="predicted"/>
<dbReference type="SMART" id="SM00054">
    <property type="entry name" value="EFh"/>
    <property type="match status" value="5"/>
</dbReference>
<evidence type="ECO:0000256" key="5">
    <source>
        <dbReference type="ARBA" id="ARBA00022837"/>
    </source>
</evidence>
<sequence>MRAYTPEEKRSLLDKFHLMDTDNNGELSTAEILQCLKDSNLPKGKLESGTMTLSKAERQALLSKFYNMDTDRNGILSRSEIEKCLEDSNLPKSVAAEFLNLFDADGDGRVTLDEYERALGLKEIPETTINDWKQTFAQMDVDNSGFLTVSEIHDGLSQIGVNISKADISDFIKTVDDNGDGVLTVDEFTALMRLNT</sequence>
<reference evidence="7" key="2">
    <citation type="submission" date="2014-06" db="EMBL/GenBank/DDBJ databases">
        <authorList>
            <person name="Aslett M."/>
        </authorList>
    </citation>
    <scope>NUCLEOTIDE SEQUENCE</scope>
</reference>
<evidence type="ECO:0000256" key="1">
    <source>
        <dbReference type="ARBA" id="ARBA00004496"/>
    </source>
</evidence>
<evidence type="ECO:0000313" key="7">
    <source>
        <dbReference type="EMBL" id="CDS19674.1"/>
    </source>
</evidence>
<dbReference type="Pfam" id="PF13202">
    <property type="entry name" value="EF-hand_5"/>
    <property type="match status" value="1"/>
</dbReference>
<dbReference type="Gene3D" id="1.10.238.10">
    <property type="entry name" value="EF-hand"/>
    <property type="match status" value="2"/>
</dbReference>
<keyword evidence="4" id="KW-0677">Repeat</keyword>
<keyword evidence="3" id="KW-0479">Metal-binding</keyword>
<dbReference type="GO" id="GO:0005737">
    <property type="term" value="C:cytoplasm"/>
    <property type="evidence" value="ECO:0007669"/>
    <property type="project" value="UniProtKB-SubCell"/>
</dbReference>
<feature type="domain" description="EF-hand" evidence="6">
    <location>
        <begin position="163"/>
        <end position="196"/>
    </location>
</feature>
<dbReference type="WBParaSite" id="EgrG_000500300">
    <property type="protein sequence ID" value="EgrG_000500300"/>
    <property type="gene ID" value="EgrG_000500300"/>
</dbReference>
<dbReference type="InterPro" id="IPR018247">
    <property type="entry name" value="EF_Hand_1_Ca_BS"/>
</dbReference>
<evidence type="ECO:0000256" key="2">
    <source>
        <dbReference type="ARBA" id="ARBA00022490"/>
    </source>
</evidence>
<dbReference type="InterPro" id="IPR002048">
    <property type="entry name" value="EF_hand_dom"/>
</dbReference>
<evidence type="ECO:0000256" key="3">
    <source>
        <dbReference type="ARBA" id="ARBA00022723"/>
    </source>
</evidence>
<name>A0A068WPV8_ECHGR</name>
<dbReference type="PANTHER" id="PTHR46212:SF3">
    <property type="entry name" value="GH27120P"/>
    <property type="match status" value="1"/>
</dbReference>
<gene>
    <name evidence="9" type="primary">EGR_07814</name>
    <name evidence="7" type="ORF">EgrG_000500300</name>
</gene>
<keyword evidence="5" id="KW-0106">Calcium</keyword>
<dbReference type="PROSITE" id="PS00018">
    <property type="entry name" value="EF_HAND_1"/>
    <property type="match status" value="4"/>
</dbReference>
<evidence type="ECO:0000313" key="8">
    <source>
        <dbReference type="Proteomes" id="UP000492820"/>
    </source>
</evidence>
<dbReference type="AlphaFoldDB" id="A0A068WPV8"/>
<feature type="domain" description="EF-hand" evidence="6">
    <location>
        <begin position="7"/>
        <end position="42"/>
    </location>
</feature>
<evidence type="ECO:0000313" key="9">
    <source>
        <dbReference type="WBParaSite" id="EgrG_000500300"/>
    </source>
</evidence>
<dbReference type="Pfam" id="PF13499">
    <property type="entry name" value="EF-hand_7"/>
    <property type="match status" value="2"/>
</dbReference>
<keyword evidence="2" id="KW-0963">Cytoplasm</keyword>
<evidence type="ECO:0000259" key="6">
    <source>
        <dbReference type="PROSITE" id="PS50222"/>
    </source>
</evidence>
<accession>A0A068WPV8</accession>
<dbReference type="PROSITE" id="PS50222">
    <property type="entry name" value="EF_HAND_2"/>
    <property type="match status" value="4"/>
</dbReference>
<organism evidence="7">
    <name type="scientific">Echinococcus granulosus</name>
    <name type="common">Hydatid tapeworm</name>
    <dbReference type="NCBI Taxonomy" id="6210"/>
    <lineage>
        <taxon>Eukaryota</taxon>
        <taxon>Metazoa</taxon>
        <taxon>Spiralia</taxon>
        <taxon>Lophotrochozoa</taxon>
        <taxon>Platyhelminthes</taxon>
        <taxon>Cestoda</taxon>
        <taxon>Eucestoda</taxon>
        <taxon>Cyclophyllidea</taxon>
        <taxon>Taeniidae</taxon>
        <taxon>Echinococcus</taxon>
        <taxon>Echinococcus granulosus group</taxon>
    </lineage>
</organism>
<comment type="subcellular location">
    <subcellularLocation>
        <location evidence="1">Cytoplasm</location>
    </subcellularLocation>
</comment>
<feature type="domain" description="EF-hand" evidence="6">
    <location>
        <begin position="90"/>
        <end position="125"/>
    </location>
</feature>
<dbReference type="InterPro" id="IPR011992">
    <property type="entry name" value="EF-hand-dom_pair"/>
</dbReference>
<dbReference type="GO" id="GO:0005509">
    <property type="term" value="F:calcium ion binding"/>
    <property type="evidence" value="ECO:0007669"/>
    <property type="project" value="InterPro"/>
</dbReference>
<dbReference type="OrthoDB" id="26525at2759"/>
<dbReference type="EMBL" id="LK028579">
    <property type="protein sequence ID" value="CDS19674.1"/>
    <property type="molecule type" value="Genomic_DNA"/>
</dbReference>